<evidence type="ECO:0000256" key="6">
    <source>
        <dbReference type="ARBA" id="ARBA00023053"/>
    </source>
</evidence>
<evidence type="ECO:0000313" key="13">
    <source>
        <dbReference type="Proteomes" id="UP000051845"/>
    </source>
</evidence>
<feature type="transmembrane region" description="Helical" evidence="10">
    <location>
        <begin position="86"/>
        <end position="108"/>
    </location>
</feature>
<feature type="transmembrane region" description="Helical" evidence="10">
    <location>
        <begin position="215"/>
        <end position="235"/>
    </location>
</feature>
<feature type="domain" description="Cation/H+ exchanger transmembrane" evidence="11">
    <location>
        <begin position="24"/>
        <end position="395"/>
    </location>
</feature>
<gene>
    <name evidence="12" type="ORF">FC82_GL003204</name>
</gene>
<keyword evidence="6" id="KW-0915">Sodium</keyword>
<feature type="transmembrane region" description="Helical" evidence="10">
    <location>
        <begin position="376"/>
        <end position="400"/>
    </location>
</feature>
<feature type="transmembrane region" description="Helical" evidence="10">
    <location>
        <begin position="312"/>
        <end position="332"/>
    </location>
</feature>
<keyword evidence="9" id="KW-0739">Sodium transport</keyword>
<dbReference type="InterPro" id="IPR018422">
    <property type="entry name" value="Cation/H_exchanger_CPA1"/>
</dbReference>
<evidence type="ECO:0000256" key="4">
    <source>
        <dbReference type="ARBA" id="ARBA00022692"/>
    </source>
</evidence>
<dbReference type="EMBL" id="AYYR01000072">
    <property type="protein sequence ID" value="KRM74724.1"/>
    <property type="molecule type" value="Genomic_DNA"/>
</dbReference>
<keyword evidence="7" id="KW-0406">Ion transport</keyword>
<keyword evidence="8 10" id="KW-0472">Membrane</keyword>
<accession>A0A0R2BA53</accession>
<dbReference type="Pfam" id="PF00999">
    <property type="entry name" value="Na_H_Exchanger"/>
    <property type="match status" value="1"/>
</dbReference>
<dbReference type="GO" id="GO:0051453">
    <property type="term" value="P:regulation of intracellular pH"/>
    <property type="evidence" value="ECO:0007669"/>
    <property type="project" value="TreeGrafter"/>
</dbReference>
<comment type="subcellular location">
    <subcellularLocation>
        <location evidence="1">Cell membrane</location>
        <topology evidence="1">Multi-pass membrane protein</topology>
    </subcellularLocation>
</comment>
<evidence type="ECO:0000256" key="5">
    <source>
        <dbReference type="ARBA" id="ARBA00022989"/>
    </source>
</evidence>
<feature type="transmembrane region" description="Helical" evidence="10">
    <location>
        <begin position="6"/>
        <end position="27"/>
    </location>
</feature>
<keyword evidence="3" id="KW-1003">Cell membrane</keyword>
<evidence type="ECO:0000256" key="7">
    <source>
        <dbReference type="ARBA" id="ARBA00023065"/>
    </source>
</evidence>
<dbReference type="AlphaFoldDB" id="A0A0R2BA53"/>
<feature type="transmembrane region" description="Helical" evidence="10">
    <location>
        <begin position="187"/>
        <end position="208"/>
    </location>
</feature>
<dbReference type="PANTHER" id="PTHR10110">
    <property type="entry name" value="SODIUM/HYDROGEN EXCHANGER"/>
    <property type="match status" value="1"/>
</dbReference>
<feature type="transmembrane region" description="Helical" evidence="10">
    <location>
        <begin position="114"/>
        <end position="134"/>
    </location>
</feature>
<evidence type="ECO:0000259" key="11">
    <source>
        <dbReference type="Pfam" id="PF00999"/>
    </source>
</evidence>
<keyword evidence="2" id="KW-0813">Transport</keyword>
<feature type="transmembrane region" description="Helical" evidence="10">
    <location>
        <begin position="344"/>
        <end position="364"/>
    </location>
</feature>
<organism evidence="12 13">
    <name type="scientific">Secundilactobacillus collinoides DSM 20515 = JCM 1123</name>
    <dbReference type="NCBI Taxonomy" id="1423733"/>
    <lineage>
        <taxon>Bacteria</taxon>
        <taxon>Bacillati</taxon>
        <taxon>Bacillota</taxon>
        <taxon>Bacilli</taxon>
        <taxon>Lactobacillales</taxon>
        <taxon>Lactobacillaceae</taxon>
        <taxon>Secundilactobacillus</taxon>
    </lineage>
</organism>
<feature type="transmembrane region" description="Helical" evidence="10">
    <location>
        <begin position="56"/>
        <end position="74"/>
    </location>
</feature>
<dbReference type="GO" id="GO:0098719">
    <property type="term" value="P:sodium ion import across plasma membrane"/>
    <property type="evidence" value="ECO:0007669"/>
    <property type="project" value="TreeGrafter"/>
</dbReference>
<keyword evidence="4 10" id="KW-0812">Transmembrane</keyword>
<dbReference type="GO" id="GO:0015386">
    <property type="term" value="F:potassium:proton antiporter activity"/>
    <property type="evidence" value="ECO:0007669"/>
    <property type="project" value="TreeGrafter"/>
</dbReference>
<feature type="transmembrane region" description="Helical" evidence="10">
    <location>
        <begin position="241"/>
        <end position="261"/>
    </location>
</feature>
<reference evidence="12 13" key="1">
    <citation type="journal article" date="2015" name="Genome Announc.">
        <title>Expanding the biotechnology potential of lactobacilli through comparative genomics of 213 strains and associated genera.</title>
        <authorList>
            <person name="Sun Z."/>
            <person name="Harris H.M."/>
            <person name="McCann A."/>
            <person name="Guo C."/>
            <person name="Argimon S."/>
            <person name="Zhang W."/>
            <person name="Yang X."/>
            <person name="Jeffery I.B."/>
            <person name="Cooney J.C."/>
            <person name="Kagawa T.F."/>
            <person name="Liu W."/>
            <person name="Song Y."/>
            <person name="Salvetti E."/>
            <person name="Wrobel A."/>
            <person name="Rasinkangas P."/>
            <person name="Parkhill J."/>
            <person name="Rea M.C."/>
            <person name="O'Sullivan O."/>
            <person name="Ritari J."/>
            <person name="Douillard F.P."/>
            <person name="Paul Ross R."/>
            <person name="Yang R."/>
            <person name="Briner A.E."/>
            <person name="Felis G.E."/>
            <person name="de Vos W.M."/>
            <person name="Barrangou R."/>
            <person name="Klaenhammer T.R."/>
            <person name="Caufield P.W."/>
            <person name="Cui Y."/>
            <person name="Zhang H."/>
            <person name="O'Toole P.W."/>
        </authorList>
    </citation>
    <scope>NUCLEOTIDE SEQUENCE [LARGE SCALE GENOMIC DNA]</scope>
    <source>
        <strain evidence="12 13">DSM 20515</strain>
    </source>
</reference>
<dbReference type="GO" id="GO:0015385">
    <property type="term" value="F:sodium:proton antiporter activity"/>
    <property type="evidence" value="ECO:0007669"/>
    <property type="project" value="InterPro"/>
</dbReference>
<evidence type="ECO:0000256" key="3">
    <source>
        <dbReference type="ARBA" id="ARBA00022475"/>
    </source>
</evidence>
<dbReference type="GO" id="GO:0005886">
    <property type="term" value="C:plasma membrane"/>
    <property type="evidence" value="ECO:0007669"/>
    <property type="project" value="UniProtKB-SubCell"/>
</dbReference>
<comment type="caution">
    <text evidence="12">The sequence shown here is derived from an EMBL/GenBank/DDBJ whole genome shotgun (WGS) entry which is preliminary data.</text>
</comment>
<evidence type="ECO:0000256" key="2">
    <source>
        <dbReference type="ARBA" id="ARBA00022448"/>
    </source>
</evidence>
<dbReference type="PANTHER" id="PTHR10110:SF86">
    <property type="entry name" value="SODIUM_HYDROGEN EXCHANGER 7"/>
    <property type="match status" value="1"/>
</dbReference>
<feature type="transmembrane region" description="Helical" evidence="10">
    <location>
        <begin position="273"/>
        <end position="300"/>
    </location>
</feature>
<dbReference type="Proteomes" id="UP000051845">
    <property type="component" value="Unassembled WGS sequence"/>
</dbReference>
<evidence type="ECO:0000313" key="12">
    <source>
        <dbReference type="EMBL" id="KRM74724.1"/>
    </source>
</evidence>
<keyword evidence="5 10" id="KW-1133">Transmembrane helix</keyword>
<feature type="transmembrane region" description="Helical" evidence="10">
    <location>
        <begin position="34"/>
        <end position="50"/>
    </location>
</feature>
<sequence length="530" mass="58584">MVLMGLFVSSFIIILAVAVSDILARLVPKISSNYINIFIGVVVSFIPALQSRVLAFDSEVFMVLILAPLLFFEGQRTPMQMVGKRVNTIIGTAVILAILSAILATIILKVSFTISLPLALAMVAISTPTDATALESVTAGRQFRDSVKTPLKMEALFNDATGLILLQAGLIWLSTGQLNVWQDLGQLVISAGGGVVFGGVLAIILMLFRQWLVHSSLNVISSQTLIYVVSPFVIYVLAEEIGVSGIIAVVTAGLVSNSEATRSRFSSPAQMHLGVVITNFATTVLNSAVFVILGISLGRIGREHFQMITGSLTWLLMGLAIYLVLLVCRFIYGKATIGDKSRQTAVLFALGGVHGTVTMAMTFSVMSDFSTHTFNLIVLVETVVIILSMLVPTIVFHSLLPVDWDDHRRAYYVQRLRQRAVEAGIKHVKKMVLSDLVKDIVIYDLRDQVRANSIHNFWQQWRNVTLHRDVLTSIQSVEQRRALMQAFDKEREYLYHVAKKHLVKSEYVYEVYNEILLAESLVLDPESQMI</sequence>
<protein>
    <submittedName>
        <fullName evidence="12">Na+ H+ antiporter</fullName>
    </submittedName>
</protein>
<evidence type="ECO:0000256" key="10">
    <source>
        <dbReference type="SAM" id="Phobius"/>
    </source>
</evidence>
<proteinExistence type="predicted"/>
<evidence type="ECO:0000256" key="8">
    <source>
        <dbReference type="ARBA" id="ARBA00023136"/>
    </source>
</evidence>
<dbReference type="PATRIC" id="fig|1423733.4.peg.3327"/>
<feature type="transmembrane region" description="Helical" evidence="10">
    <location>
        <begin position="155"/>
        <end position="175"/>
    </location>
</feature>
<evidence type="ECO:0000256" key="1">
    <source>
        <dbReference type="ARBA" id="ARBA00004651"/>
    </source>
</evidence>
<evidence type="ECO:0000256" key="9">
    <source>
        <dbReference type="ARBA" id="ARBA00023201"/>
    </source>
</evidence>
<dbReference type="InterPro" id="IPR006153">
    <property type="entry name" value="Cation/H_exchanger_TM"/>
</dbReference>
<dbReference type="STRING" id="33960.TY91_14260"/>
<name>A0A0R2BA53_SECCO</name>